<gene>
    <name evidence="6" type="ORF">WDJ61_03500</name>
</gene>
<evidence type="ECO:0000256" key="1">
    <source>
        <dbReference type="ARBA" id="ARBA00023015"/>
    </source>
</evidence>
<protein>
    <recommendedName>
        <fullName evidence="4">HTH-type transcriptional regulator</fullName>
    </recommendedName>
</protein>
<dbReference type="InterPro" id="IPR036388">
    <property type="entry name" value="WH-like_DNA-bd_sf"/>
</dbReference>
<keyword evidence="2 4" id="KW-0238">DNA-binding</keyword>
<evidence type="ECO:0000313" key="7">
    <source>
        <dbReference type="Proteomes" id="UP001387364"/>
    </source>
</evidence>
<proteinExistence type="inferred from homology"/>
<dbReference type="PANTHER" id="PTHR38465:SF1">
    <property type="entry name" value="HTH-TYPE TRANSCRIPTIONAL REGULATOR MJ1563-RELATED"/>
    <property type="match status" value="1"/>
</dbReference>
<evidence type="ECO:0000256" key="4">
    <source>
        <dbReference type="PIRNR" id="PIRNR006707"/>
    </source>
</evidence>
<name>A0ABZ2N8Z0_9BACI</name>
<dbReference type="PANTHER" id="PTHR38465">
    <property type="entry name" value="HTH-TYPE TRANSCRIPTIONAL REGULATOR MJ1563-RELATED"/>
    <property type="match status" value="1"/>
</dbReference>
<dbReference type="SUPFAM" id="SSF46785">
    <property type="entry name" value="Winged helix' DNA-binding domain"/>
    <property type="match status" value="1"/>
</dbReference>
<sequence length="171" mass="20297">MIRKQAEEHYIDRIADNMRTYGISPTVGRVMGIIYINRKPMTLNELSEATGMSKTRMSQVVREMVDLNIAEKIFEKGVRKDLYTVENDYYQTFISLFTSNWSKTISRNKIFEKKLTKELMALKETEPLSEETEQQINELLVEMKQWSDYYNWLTRVVDFFESGEIFKHVPK</sequence>
<evidence type="ECO:0000256" key="3">
    <source>
        <dbReference type="ARBA" id="ARBA00023163"/>
    </source>
</evidence>
<dbReference type="InterPro" id="IPR052362">
    <property type="entry name" value="HTH-GbsR_regulator"/>
</dbReference>
<organism evidence="6 7">
    <name type="scientific">Bacillus kandeliae</name>
    <dbReference type="NCBI Taxonomy" id="3129297"/>
    <lineage>
        <taxon>Bacteria</taxon>
        <taxon>Bacillati</taxon>
        <taxon>Bacillota</taxon>
        <taxon>Bacilli</taxon>
        <taxon>Bacillales</taxon>
        <taxon>Bacillaceae</taxon>
        <taxon>Bacillus</taxon>
    </lineage>
</organism>
<feature type="domain" description="HTH marR-type" evidence="5">
    <location>
        <begin position="21"/>
        <end position="76"/>
    </location>
</feature>
<evidence type="ECO:0000256" key="2">
    <source>
        <dbReference type="ARBA" id="ARBA00023125"/>
    </source>
</evidence>
<dbReference type="InterPro" id="IPR000835">
    <property type="entry name" value="HTH_MarR-typ"/>
</dbReference>
<dbReference type="Gene3D" id="1.10.10.10">
    <property type="entry name" value="Winged helix-like DNA-binding domain superfamily/Winged helix DNA-binding domain"/>
    <property type="match status" value="1"/>
</dbReference>
<keyword evidence="7" id="KW-1185">Reference proteome</keyword>
<dbReference type="PIRSF" id="PIRSF006707">
    <property type="entry name" value="MJ1563"/>
    <property type="match status" value="1"/>
</dbReference>
<dbReference type="InterPro" id="IPR036390">
    <property type="entry name" value="WH_DNA-bd_sf"/>
</dbReference>
<dbReference type="Proteomes" id="UP001387364">
    <property type="component" value="Chromosome"/>
</dbReference>
<keyword evidence="3 4" id="KW-0804">Transcription</keyword>
<dbReference type="InterPro" id="IPR026282">
    <property type="entry name" value="MJ1563"/>
</dbReference>
<keyword evidence="1 4" id="KW-0805">Transcription regulation</keyword>
<evidence type="ECO:0000259" key="5">
    <source>
        <dbReference type="Pfam" id="PF12802"/>
    </source>
</evidence>
<evidence type="ECO:0000313" key="6">
    <source>
        <dbReference type="EMBL" id="WXB93727.1"/>
    </source>
</evidence>
<accession>A0ABZ2N8Z0</accession>
<comment type="similarity">
    <text evidence="4">Belongs to the GbsR family.</text>
</comment>
<reference evidence="6 7" key="1">
    <citation type="submission" date="2024-02" db="EMBL/GenBank/DDBJ databases">
        <title>Seven novel Bacillus-like species.</title>
        <authorList>
            <person name="Liu G."/>
        </authorList>
    </citation>
    <scope>NUCLEOTIDE SEQUENCE [LARGE SCALE GENOMIC DNA]</scope>
    <source>
        <strain evidence="6 7">FJAT-52991</strain>
    </source>
</reference>
<dbReference type="Pfam" id="PF12802">
    <property type="entry name" value="MarR_2"/>
    <property type="match status" value="1"/>
</dbReference>
<dbReference type="EMBL" id="CP147404">
    <property type="protein sequence ID" value="WXB93727.1"/>
    <property type="molecule type" value="Genomic_DNA"/>
</dbReference>